<proteinExistence type="predicted"/>
<sequence>MLVPNNKKKGGFEPGFEPGKGRPGAPFLVEKSFWDNEDVIIEKWVEIAAVWLVNNRMVIRRLQLIASTAKTHKWSVIIVKSESSLGVQK</sequence>
<name>A0AAV4MY40_CAEEX</name>
<comment type="caution">
    <text evidence="2">The sequence shown here is derived from an EMBL/GenBank/DDBJ whole genome shotgun (WGS) entry which is preliminary data.</text>
</comment>
<evidence type="ECO:0000313" key="2">
    <source>
        <dbReference type="EMBL" id="GIX75899.1"/>
    </source>
</evidence>
<protein>
    <submittedName>
        <fullName evidence="2">Uncharacterized protein</fullName>
    </submittedName>
</protein>
<dbReference type="Proteomes" id="UP001054945">
    <property type="component" value="Unassembled WGS sequence"/>
</dbReference>
<evidence type="ECO:0000256" key="1">
    <source>
        <dbReference type="SAM" id="MobiDB-lite"/>
    </source>
</evidence>
<dbReference type="AlphaFoldDB" id="A0AAV4MY40"/>
<organism evidence="2 3">
    <name type="scientific">Caerostris extrusa</name>
    <name type="common">Bark spider</name>
    <name type="synonym">Caerostris bankana</name>
    <dbReference type="NCBI Taxonomy" id="172846"/>
    <lineage>
        <taxon>Eukaryota</taxon>
        <taxon>Metazoa</taxon>
        <taxon>Ecdysozoa</taxon>
        <taxon>Arthropoda</taxon>
        <taxon>Chelicerata</taxon>
        <taxon>Arachnida</taxon>
        <taxon>Araneae</taxon>
        <taxon>Araneomorphae</taxon>
        <taxon>Entelegynae</taxon>
        <taxon>Araneoidea</taxon>
        <taxon>Araneidae</taxon>
        <taxon>Caerostris</taxon>
    </lineage>
</organism>
<keyword evidence="3" id="KW-1185">Reference proteome</keyword>
<feature type="region of interest" description="Disordered" evidence="1">
    <location>
        <begin position="1"/>
        <end position="23"/>
    </location>
</feature>
<evidence type="ECO:0000313" key="3">
    <source>
        <dbReference type="Proteomes" id="UP001054945"/>
    </source>
</evidence>
<dbReference type="EMBL" id="BPLR01020208">
    <property type="protein sequence ID" value="GIX75899.1"/>
    <property type="molecule type" value="Genomic_DNA"/>
</dbReference>
<gene>
    <name evidence="2" type="ORF">CEXT_660891</name>
</gene>
<accession>A0AAV4MY40</accession>
<reference evidence="2 3" key="1">
    <citation type="submission" date="2021-06" db="EMBL/GenBank/DDBJ databases">
        <title>Caerostris extrusa draft genome.</title>
        <authorList>
            <person name="Kono N."/>
            <person name="Arakawa K."/>
        </authorList>
    </citation>
    <scope>NUCLEOTIDE SEQUENCE [LARGE SCALE GENOMIC DNA]</scope>
</reference>